<protein>
    <recommendedName>
        <fullName evidence="4">DUF1640 domain-containing protein</fullName>
    </recommendedName>
</protein>
<dbReference type="RefSeq" id="WP_161070406.1">
    <property type="nucleotide sequence ID" value="NZ_WWCU01000001.1"/>
</dbReference>
<dbReference type="Proteomes" id="UP000450676">
    <property type="component" value="Unassembled WGS sequence"/>
</dbReference>
<gene>
    <name evidence="2" type="ORF">GTP77_01635</name>
</gene>
<dbReference type="EMBL" id="WWCU01000001">
    <property type="protein sequence ID" value="MYN06034.1"/>
    <property type="molecule type" value="Genomic_DNA"/>
</dbReference>
<proteinExistence type="predicted"/>
<keyword evidence="1" id="KW-0472">Membrane</keyword>
<sequence>MTMPIRIDKLKYAQLLKEGGLPAEQAELHAESLSAILDECHVAVESDLVIQRSELLARMDLLKQEIFGQMDLLKQDMLNQMNLIRQEMLSKIHEVELALSIRMDGLERRMAGIETRFYLLFGIQFVVDAVILFKLYA</sequence>
<keyword evidence="1" id="KW-0812">Transmembrane</keyword>
<comment type="caution">
    <text evidence="2">The sequence shown here is derived from an EMBL/GenBank/DDBJ whole genome shotgun (WGS) entry which is preliminary data.</text>
</comment>
<dbReference type="AlphaFoldDB" id="A0A7X4H893"/>
<reference evidence="2 3" key="1">
    <citation type="submission" date="2019-12" db="EMBL/GenBank/DDBJ databases">
        <title>Novel species isolated from a subtropical stream in China.</title>
        <authorList>
            <person name="Lu H."/>
        </authorList>
    </citation>
    <scope>NUCLEOTIDE SEQUENCE [LARGE SCALE GENOMIC DNA]</scope>
    <source>
        <strain evidence="2 3">FT127W</strain>
    </source>
</reference>
<keyword evidence="3" id="KW-1185">Reference proteome</keyword>
<name>A0A7X4H893_9BURK</name>
<evidence type="ECO:0008006" key="4">
    <source>
        <dbReference type="Google" id="ProtNLM"/>
    </source>
</evidence>
<accession>A0A7X4H893</accession>
<evidence type="ECO:0000313" key="2">
    <source>
        <dbReference type="EMBL" id="MYN06034.1"/>
    </source>
</evidence>
<keyword evidence="1" id="KW-1133">Transmembrane helix</keyword>
<evidence type="ECO:0000313" key="3">
    <source>
        <dbReference type="Proteomes" id="UP000450676"/>
    </source>
</evidence>
<evidence type="ECO:0000256" key="1">
    <source>
        <dbReference type="SAM" id="Phobius"/>
    </source>
</evidence>
<feature type="transmembrane region" description="Helical" evidence="1">
    <location>
        <begin position="117"/>
        <end position="136"/>
    </location>
</feature>
<organism evidence="2 3">
    <name type="scientific">Pseudoduganella aquatica</name>
    <dbReference type="NCBI Taxonomy" id="2660641"/>
    <lineage>
        <taxon>Bacteria</taxon>
        <taxon>Pseudomonadati</taxon>
        <taxon>Pseudomonadota</taxon>
        <taxon>Betaproteobacteria</taxon>
        <taxon>Burkholderiales</taxon>
        <taxon>Oxalobacteraceae</taxon>
        <taxon>Telluria group</taxon>
        <taxon>Pseudoduganella</taxon>
    </lineage>
</organism>